<comment type="caution">
    <text evidence="1">The sequence shown here is derived from an EMBL/GenBank/DDBJ whole genome shotgun (WGS) entry which is preliminary data.</text>
</comment>
<keyword evidence="2" id="KW-1185">Reference proteome</keyword>
<dbReference type="AlphaFoldDB" id="A0A448XSM9"/>
<dbReference type="EMBL" id="CAAALY010286502">
    <property type="protein sequence ID" value="VEL43892.1"/>
    <property type="molecule type" value="Genomic_DNA"/>
</dbReference>
<gene>
    <name evidence="1" type="ORF">PXEA_LOCUS37332</name>
</gene>
<reference evidence="1" key="1">
    <citation type="submission" date="2018-11" db="EMBL/GenBank/DDBJ databases">
        <authorList>
            <consortium name="Pathogen Informatics"/>
        </authorList>
    </citation>
    <scope>NUCLEOTIDE SEQUENCE</scope>
</reference>
<proteinExistence type="predicted"/>
<sequence>MMVESSARFHSKRGRKSCGLRQHERRIKANWLQYNEVHLSSSGEIDVRISSSRTLMRNESPPNELWLPWNDTVCRVMHWRPWMCRRAVNETTIFTSRARVHLGMMSDEFR</sequence>
<protein>
    <submittedName>
        <fullName evidence="1">Uncharacterized protein</fullName>
    </submittedName>
</protein>
<dbReference type="Proteomes" id="UP000784294">
    <property type="component" value="Unassembled WGS sequence"/>
</dbReference>
<name>A0A448XSM9_9PLAT</name>
<organism evidence="1 2">
    <name type="scientific">Protopolystoma xenopodis</name>
    <dbReference type="NCBI Taxonomy" id="117903"/>
    <lineage>
        <taxon>Eukaryota</taxon>
        <taxon>Metazoa</taxon>
        <taxon>Spiralia</taxon>
        <taxon>Lophotrochozoa</taxon>
        <taxon>Platyhelminthes</taxon>
        <taxon>Monogenea</taxon>
        <taxon>Polyopisthocotylea</taxon>
        <taxon>Polystomatidea</taxon>
        <taxon>Polystomatidae</taxon>
        <taxon>Protopolystoma</taxon>
    </lineage>
</organism>
<evidence type="ECO:0000313" key="2">
    <source>
        <dbReference type="Proteomes" id="UP000784294"/>
    </source>
</evidence>
<evidence type="ECO:0000313" key="1">
    <source>
        <dbReference type="EMBL" id="VEL43892.1"/>
    </source>
</evidence>
<accession>A0A448XSM9</accession>